<comment type="caution">
    <text evidence="2">The sequence shown here is derived from an EMBL/GenBank/DDBJ whole genome shotgun (WGS) entry which is preliminary data.</text>
</comment>
<accession>A0ABV9GKU9</accession>
<feature type="region of interest" description="Disordered" evidence="1">
    <location>
        <begin position="1"/>
        <end position="41"/>
    </location>
</feature>
<dbReference type="Proteomes" id="UP001596022">
    <property type="component" value="Unassembled WGS sequence"/>
</dbReference>
<dbReference type="EMBL" id="JBHSFW010000001">
    <property type="protein sequence ID" value="MFC4617886.1"/>
    <property type="molecule type" value="Genomic_DNA"/>
</dbReference>
<keyword evidence="3" id="KW-1185">Reference proteome</keyword>
<sequence length="41" mass="4738">MSEQTRRREPKRQEAGKHAKQEEKQAGYGNKKLEGPDRPST</sequence>
<evidence type="ECO:0008006" key="4">
    <source>
        <dbReference type="Google" id="ProtNLM"/>
    </source>
</evidence>
<evidence type="ECO:0000256" key="1">
    <source>
        <dbReference type="SAM" id="MobiDB-lite"/>
    </source>
</evidence>
<gene>
    <name evidence="2" type="ORF">ACFO4N_03980</name>
</gene>
<protein>
    <recommendedName>
        <fullName evidence="4">Small acid-soluble spore protein P (Minor)</fullName>
    </recommendedName>
</protein>
<organism evidence="2 3">
    <name type="scientific">Camelliibacillus cellulosilyticus</name>
    <dbReference type="NCBI Taxonomy" id="2174486"/>
    <lineage>
        <taxon>Bacteria</taxon>
        <taxon>Bacillati</taxon>
        <taxon>Bacillota</taxon>
        <taxon>Bacilli</taxon>
        <taxon>Bacillales</taxon>
        <taxon>Sporolactobacillaceae</taxon>
        <taxon>Camelliibacillus</taxon>
    </lineage>
</organism>
<proteinExistence type="predicted"/>
<reference evidence="3" key="1">
    <citation type="journal article" date="2019" name="Int. J. Syst. Evol. Microbiol.">
        <title>The Global Catalogue of Microorganisms (GCM) 10K type strain sequencing project: providing services to taxonomists for standard genome sequencing and annotation.</title>
        <authorList>
            <consortium name="The Broad Institute Genomics Platform"/>
            <consortium name="The Broad Institute Genome Sequencing Center for Infectious Disease"/>
            <person name="Wu L."/>
            <person name="Ma J."/>
        </authorList>
    </citation>
    <scope>NUCLEOTIDE SEQUENCE [LARGE SCALE GENOMIC DNA]</scope>
    <source>
        <strain evidence="3">CGMCC 1.16306</strain>
    </source>
</reference>
<dbReference type="RefSeq" id="WP_376844903.1">
    <property type="nucleotide sequence ID" value="NZ_JBHSFW010000001.1"/>
</dbReference>
<evidence type="ECO:0000313" key="3">
    <source>
        <dbReference type="Proteomes" id="UP001596022"/>
    </source>
</evidence>
<evidence type="ECO:0000313" key="2">
    <source>
        <dbReference type="EMBL" id="MFC4617886.1"/>
    </source>
</evidence>
<name>A0ABV9GKU9_9BACL</name>